<evidence type="ECO:0000256" key="1">
    <source>
        <dbReference type="SAM" id="SignalP"/>
    </source>
</evidence>
<dbReference type="PANTHER" id="PTHR31897:SF1">
    <property type="entry name" value="DUF19 DOMAIN-CONTAINING PROTEIN"/>
    <property type="match status" value="1"/>
</dbReference>
<feature type="signal peptide" evidence="1">
    <location>
        <begin position="1"/>
        <end position="19"/>
    </location>
</feature>
<feature type="domain" description="T20D4.11-like" evidence="2">
    <location>
        <begin position="191"/>
        <end position="340"/>
    </location>
</feature>
<protein>
    <recommendedName>
        <fullName evidence="2">T20D4.11-like domain-containing protein</fullName>
    </recommendedName>
</protein>
<comment type="caution">
    <text evidence="3">The sequence shown here is derived from an EMBL/GenBank/DDBJ whole genome shotgun (WGS) entry which is preliminary data.</text>
</comment>
<dbReference type="PANTHER" id="PTHR31897">
    <property type="entry name" value="PROTEIN CBG17011-RELATED"/>
    <property type="match status" value="1"/>
</dbReference>
<proteinExistence type="predicted"/>
<reference evidence="4" key="1">
    <citation type="submission" date="2017-10" db="EMBL/GenBank/DDBJ databases">
        <title>Rapid genome shrinkage in a self-fertile nematode reveals novel sperm competition proteins.</title>
        <authorList>
            <person name="Yin D."/>
            <person name="Schwarz E.M."/>
            <person name="Thomas C.G."/>
            <person name="Felde R.L."/>
            <person name="Korf I.F."/>
            <person name="Cutter A.D."/>
            <person name="Schartner C.M."/>
            <person name="Ralston E.J."/>
            <person name="Meyer B.J."/>
            <person name="Haag E.S."/>
        </authorList>
    </citation>
    <scope>NUCLEOTIDE SEQUENCE [LARGE SCALE GENOMIC DNA]</scope>
    <source>
        <strain evidence="4">JU1422</strain>
    </source>
</reference>
<name>A0A2G5TNP4_9PELO</name>
<dbReference type="AlphaFoldDB" id="A0A2G5TNP4"/>
<evidence type="ECO:0000313" key="3">
    <source>
        <dbReference type="EMBL" id="PIC28862.1"/>
    </source>
</evidence>
<accession>A0A2G5TNP4</accession>
<dbReference type="Proteomes" id="UP000230233">
    <property type="component" value="Chromosome V"/>
</dbReference>
<evidence type="ECO:0000313" key="4">
    <source>
        <dbReference type="Proteomes" id="UP000230233"/>
    </source>
</evidence>
<dbReference type="InterPro" id="IPR002542">
    <property type="entry name" value="T20D4.11-like_dom"/>
</dbReference>
<keyword evidence="1" id="KW-0732">Signal</keyword>
<feature type="domain" description="T20D4.11-like" evidence="2">
    <location>
        <begin position="27"/>
        <end position="176"/>
    </location>
</feature>
<gene>
    <name evidence="3" type="primary">Cnig_chr_V.g20650</name>
    <name evidence="3" type="ORF">B9Z55_020650</name>
</gene>
<dbReference type="OrthoDB" id="5896684at2759"/>
<sequence length="340" mass="38633">MRSLSLALLIFCISITTQQAPTELPKCESLSQILTLASCIPTINELKDYTQDPKLDKSNTETIRNMTILCDRATKCLAVNQCHESDMLKKKLEESCELLYYLGDQFHCLTGFFEEAYSHNESTCFQKYDFLEKDLSKKRDAFEKGQSCFTDYVKDNCNQTSIDYFSKNYPKFVNDISIKPNDTDGQNSHNLLNIFQCNAIGQQIPIAVQELHNIKLEPNDTRVAKIIKMCKEVQDCISGSSIIPHHAKQKIEHTCNLLEMVNQGSFVACASKLTTEKPDVSDYECLDGLNFYEKSPENSCKKATTKKECVKKIMEDKCGKEAVADYDKIVEHVAKLLECK</sequence>
<organism evidence="3 4">
    <name type="scientific">Caenorhabditis nigoni</name>
    <dbReference type="NCBI Taxonomy" id="1611254"/>
    <lineage>
        <taxon>Eukaryota</taxon>
        <taxon>Metazoa</taxon>
        <taxon>Ecdysozoa</taxon>
        <taxon>Nematoda</taxon>
        <taxon>Chromadorea</taxon>
        <taxon>Rhabditida</taxon>
        <taxon>Rhabditina</taxon>
        <taxon>Rhabditomorpha</taxon>
        <taxon>Rhabditoidea</taxon>
        <taxon>Rhabditidae</taxon>
        <taxon>Peloderinae</taxon>
        <taxon>Caenorhabditis</taxon>
    </lineage>
</organism>
<evidence type="ECO:0000259" key="2">
    <source>
        <dbReference type="Pfam" id="PF01579"/>
    </source>
</evidence>
<dbReference type="EMBL" id="PDUG01000005">
    <property type="protein sequence ID" value="PIC28862.1"/>
    <property type="molecule type" value="Genomic_DNA"/>
</dbReference>
<dbReference type="Pfam" id="PF01579">
    <property type="entry name" value="DUF19"/>
    <property type="match status" value="2"/>
</dbReference>
<keyword evidence="4" id="KW-1185">Reference proteome</keyword>
<feature type="chain" id="PRO_5013774681" description="T20D4.11-like domain-containing protein" evidence="1">
    <location>
        <begin position="20"/>
        <end position="340"/>
    </location>
</feature>